<keyword evidence="2" id="KW-1185">Reference proteome</keyword>
<proteinExistence type="predicted"/>
<dbReference type="InParanoid" id="A0A2H3D5H4"/>
<dbReference type="AlphaFoldDB" id="A0A2H3D5H4"/>
<sequence length="195" mass="21451">MSTTSTKNVNEQTKLAQTILLVYCSICSKGADHLDAFLYGLFVMYVVHFQSFLYTELGAPTAGPMNISCWKRKALEIECLPIKTPTYAVTSKSPCPTSNSGLVSDAQTSMEPLNTLQIQAAQKDPQQLTPTTTIKDCLTILQKAASGWICRQTEALQDMNTVPVKQDSVSTCKCNREHDENEAGSVKRVHLDAEE</sequence>
<protein>
    <submittedName>
        <fullName evidence="1">Uncharacterized protein</fullName>
    </submittedName>
</protein>
<dbReference type="Proteomes" id="UP000217790">
    <property type="component" value="Unassembled WGS sequence"/>
</dbReference>
<gene>
    <name evidence="1" type="ORF">ARMGADRAFT_1035525</name>
</gene>
<reference evidence="2" key="1">
    <citation type="journal article" date="2017" name="Nat. Ecol. Evol.">
        <title>Genome expansion and lineage-specific genetic innovations in the forest pathogenic fungi Armillaria.</title>
        <authorList>
            <person name="Sipos G."/>
            <person name="Prasanna A.N."/>
            <person name="Walter M.C."/>
            <person name="O'Connor E."/>
            <person name="Balint B."/>
            <person name="Krizsan K."/>
            <person name="Kiss B."/>
            <person name="Hess J."/>
            <person name="Varga T."/>
            <person name="Slot J."/>
            <person name="Riley R."/>
            <person name="Boka B."/>
            <person name="Rigling D."/>
            <person name="Barry K."/>
            <person name="Lee J."/>
            <person name="Mihaltcheva S."/>
            <person name="LaButti K."/>
            <person name="Lipzen A."/>
            <person name="Waldron R."/>
            <person name="Moloney N.M."/>
            <person name="Sperisen C."/>
            <person name="Kredics L."/>
            <person name="Vagvoelgyi C."/>
            <person name="Patrignani A."/>
            <person name="Fitzpatrick D."/>
            <person name="Nagy I."/>
            <person name="Doyle S."/>
            <person name="Anderson J.B."/>
            <person name="Grigoriev I.V."/>
            <person name="Gueldener U."/>
            <person name="Muensterkoetter M."/>
            <person name="Nagy L.G."/>
        </authorList>
    </citation>
    <scope>NUCLEOTIDE SEQUENCE [LARGE SCALE GENOMIC DNA]</scope>
    <source>
        <strain evidence="2">Ar21-2</strain>
    </source>
</reference>
<organism evidence="1 2">
    <name type="scientific">Armillaria gallica</name>
    <name type="common">Bulbous honey fungus</name>
    <name type="synonym">Armillaria bulbosa</name>
    <dbReference type="NCBI Taxonomy" id="47427"/>
    <lineage>
        <taxon>Eukaryota</taxon>
        <taxon>Fungi</taxon>
        <taxon>Dikarya</taxon>
        <taxon>Basidiomycota</taxon>
        <taxon>Agaricomycotina</taxon>
        <taxon>Agaricomycetes</taxon>
        <taxon>Agaricomycetidae</taxon>
        <taxon>Agaricales</taxon>
        <taxon>Marasmiineae</taxon>
        <taxon>Physalacriaceae</taxon>
        <taxon>Armillaria</taxon>
    </lineage>
</organism>
<dbReference type="EMBL" id="KZ293683">
    <property type="protein sequence ID" value="PBK86672.1"/>
    <property type="molecule type" value="Genomic_DNA"/>
</dbReference>
<evidence type="ECO:0000313" key="1">
    <source>
        <dbReference type="EMBL" id="PBK86672.1"/>
    </source>
</evidence>
<accession>A0A2H3D5H4</accession>
<dbReference type="OrthoDB" id="3107763at2759"/>
<name>A0A2H3D5H4_ARMGA</name>
<evidence type="ECO:0000313" key="2">
    <source>
        <dbReference type="Proteomes" id="UP000217790"/>
    </source>
</evidence>